<evidence type="ECO:0000256" key="1">
    <source>
        <dbReference type="SAM" id="MobiDB-lite"/>
    </source>
</evidence>
<feature type="transmembrane region" description="Helical" evidence="2">
    <location>
        <begin position="251"/>
        <end position="276"/>
    </location>
</feature>
<dbReference type="VEuPathDB" id="VectorBase:AMAM018377"/>
<name>A0A182T2M8_9DIPT</name>
<feature type="compositionally biased region" description="Polar residues" evidence="1">
    <location>
        <begin position="75"/>
        <end position="86"/>
    </location>
</feature>
<sequence length="292" mass="31953">MKLTQALQSISTSLHQVALNACIERGIRLRQERALEQWTRTDTLDTLGPSLSSTVTRWLLYGTVVPSVHSSINQHRQYSSVHSTTSHNRHTVRRLPRRKMSSTESSAGDGGGGGGGGGSSSSTSSPKVPSPTRRTCGRRAREMHRTSTATSSYSSAGSITSILSSLSSVNSAGGGHQQQHSQRKQRRYERRTAKTAAGTAETKAGEINRRRTRKAMATKSNPDTRWTDESRSDSSEHSIEGPVCKHHRSSIFLVLLISFCLGASVALAILLLHFLLNALFLVIPFIDCYIFY</sequence>
<reference evidence="4" key="1">
    <citation type="submission" date="2013-09" db="EMBL/GenBank/DDBJ databases">
        <title>The Genome Sequence of Anopheles maculatus species B.</title>
        <authorList>
            <consortium name="The Broad Institute Genomics Platform"/>
            <person name="Neafsey D.E."/>
            <person name="Besansky N."/>
            <person name="Howell P."/>
            <person name="Walton C."/>
            <person name="Young S.K."/>
            <person name="Zeng Q."/>
            <person name="Gargeya S."/>
            <person name="Fitzgerald M."/>
            <person name="Haas B."/>
            <person name="Abouelleil A."/>
            <person name="Allen A.W."/>
            <person name="Alvarado L."/>
            <person name="Arachchi H.M."/>
            <person name="Berlin A.M."/>
            <person name="Chapman S.B."/>
            <person name="Gainer-Dewar J."/>
            <person name="Goldberg J."/>
            <person name="Griggs A."/>
            <person name="Gujja S."/>
            <person name="Hansen M."/>
            <person name="Howarth C."/>
            <person name="Imamovic A."/>
            <person name="Ireland A."/>
            <person name="Larimer J."/>
            <person name="McCowan C."/>
            <person name="Murphy C."/>
            <person name="Pearson M."/>
            <person name="Poon T.W."/>
            <person name="Priest M."/>
            <person name="Roberts A."/>
            <person name="Saif S."/>
            <person name="Shea T."/>
            <person name="Sisk P."/>
            <person name="Sykes S."/>
            <person name="Wortman J."/>
            <person name="Nusbaum C."/>
            <person name="Birren B."/>
        </authorList>
    </citation>
    <scope>NUCLEOTIDE SEQUENCE [LARGE SCALE GENOMIC DNA]</scope>
    <source>
        <strain evidence="4">maculatus3</strain>
    </source>
</reference>
<evidence type="ECO:0000313" key="4">
    <source>
        <dbReference type="Proteomes" id="UP000075901"/>
    </source>
</evidence>
<feature type="compositionally biased region" description="Gly residues" evidence="1">
    <location>
        <begin position="108"/>
        <end position="119"/>
    </location>
</feature>
<dbReference type="AlphaFoldDB" id="A0A182T2M8"/>
<keyword evidence="4" id="KW-1185">Reference proteome</keyword>
<proteinExistence type="predicted"/>
<evidence type="ECO:0000256" key="2">
    <source>
        <dbReference type="SAM" id="Phobius"/>
    </source>
</evidence>
<feature type="compositionally biased region" description="Low complexity" evidence="1">
    <location>
        <begin position="146"/>
        <end position="171"/>
    </location>
</feature>
<keyword evidence="2" id="KW-0812">Transmembrane</keyword>
<feature type="compositionally biased region" description="Basic and acidic residues" evidence="1">
    <location>
        <begin position="225"/>
        <end position="239"/>
    </location>
</feature>
<reference evidence="3" key="2">
    <citation type="submission" date="2020-05" db="UniProtKB">
        <authorList>
            <consortium name="EnsemblMetazoa"/>
        </authorList>
    </citation>
    <scope>IDENTIFICATION</scope>
    <source>
        <strain evidence="3">maculatus3</strain>
    </source>
</reference>
<dbReference type="EnsemblMetazoa" id="AMAM018377-RA">
    <property type="protein sequence ID" value="AMAM018377-PA"/>
    <property type="gene ID" value="AMAM018377"/>
</dbReference>
<feature type="compositionally biased region" description="Basic residues" evidence="1">
    <location>
        <begin position="87"/>
        <end position="100"/>
    </location>
</feature>
<evidence type="ECO:0000313" key="3">
    <source>
        <dbReference type="EnsemblMetazoa" id="AMAM018377-PA"/>
    </source>
</evidence>
<feature type="region of interest" description="Disordered" evidence="1">
    <location>
        <begin position="75"/>
        <end position="240"/>
    </location>
</feature>
<keyword evidence="2" id="KW-0472">Membrane</keyword>
<organism evidence="3 4">
    <name type="scientific">Anopheles maculatus</name>
    <dbReference type="NCBI Taxonomy" id="74869"/>
    <lineage>
        <taxon>Eukaryota</taxon>
        <taxon>Metazoa</taxon>
        <taxon>Ecdysozoa</taxon>
        <taxon>Arthropoda</taxon>
        <taxon>Hexapoda</taxon>
        <taxon>Insecta</taxon>
        <taxon>Pterygota</taxon>
        <taxon>Neoptera</taxon>
        <taxon>Endopterygota</taxon>
        <taxon>Diptera</taxon>
        <taxon>Nematocera</taxon>
        <taxon>Culicoidea</taxon>
        <taxon>Culicidae</taxon>
        <taxon>Anophelinae</taxon>
        <taxon>Anopheles</taxon>
        <taxon>Anopheles maculatus group</taxon>
    </lineage>
</organism>
<accession>A0A182T2M8</accession>
<dbReference type="Proteomes" id="UP000075901">
    <property type="component" value="Unassembled WGS sequence"/>
</dbReference>
<keyword evidence="2" id="KW-1133">Transmembrane helix</keyword>
<protein>
    <submittedName>
        <fullName evidence="3">Uncharacterized protein</fullName>
    </submittedName>
</protein>